<keyword evidence="2" id="KW-1185">Reference proteome</keyword>
<dbReference type="Proteomes" id="UP001152798">
    <property type="component" value="Chromosome 3"/>
</dbReference>
<sequence>MSRADGIFTPLRNEERSATILQYFDDNPSGSVRRAGAGLNITPNTGKFCGQMKLPSQEEESSLHTLAPHFLPPRIYAATFLEFLEDIPLQLRERACGFN</sequence>
<dbReference type="AlphaFoldDB" id="A0A9P0H640"/>
<reference evidence="1" key="1">
    <citation type="submission" date="2022-01" db="EMBL/GenBank/DDBJ databases">
        <authorList>
            <person name="King R."/>
        </authorList>
    </citation>
    <scope>NUCLEOTIDE SEQUENCE</scope>
</reference>
<accession>A0A9P0H640</accession>
<dbReference type="OrthoDB" id="6584906at2759"/>
<protein>
    <submittedName>
        <fullName evidence="1">Uncharacterized protein</fullName>
    </submittedName>
</protein>
<dbReference type="EMBL" id="OV725079">
    <property type="protein sequence ID" value="CAH1396148.1"/>
    <property type="molecule type" value="Genomic_DNA"/>
</dbReference>
<gene>
    <name evidence="1" type="ORF">NEZAVI_LOCUS6270</name>
</gene>
<name>A0A9P0H640_NEZVI</name>
<organism evidence="1 2">
    <name type="scientific">Nezara viridula</name>
    <name type="common">Southern green stink bug</name>
    <name type="synonym">Cimex viridulus</name>
    <dbReference type="NCBI Taxonomy" id="85310"/>
    <lineage>
        <taxon>Eukaryota</taxon>
        <taxon>Metazoa</taxon>
        <taxon>Ecdysozoa</taxon>
        <taxon>Arthropoda</taxon>
        <taxon>Hexapoda</taxon>
        <taxon>Insecta</taxon>
        <taxon>Pterygota</taxon>
        <taxon>Neoptera</taxon>
        <taxon>Paraneoptera</taxon>
        <taxon>Hemiptera</taxon>
        <taxon>Heteroptera</taxon>
        <taxon>Panheteroptera</taxon>
        <taxon>Pentatomomorpha</taxon>
        <taxon>Pentatomoidea</taxon>
        <taxon>Pentatomidae</taxon>
        <taxon>Pentatominae</taxon>
        <taxon>Nezara</taxon>
    </lineage>
</organism>
<evidence type="ECO:0000313" key="2">
    <source>
        <dbReference type="Proteomes" id="UP001152798"/>
    </source>
</evidence>
<proteinExistence type="predicted"/>
<evidence type="ECO:0000313" key="1">
    <source>
        <dbReference type="EMBL" id="CAH1396148.1"/>
    </source>
</evidence>